<evidence type="ECO:0000313" key="10">
    <source>
        <dbReference type="Proteomes" id="UP001305521"/>
    </source>
</evidence>
<dbReference type="GO" id="GO:0016301">
    <property type="term" value="F:kinase activity"/>
    <property type="evidence" value="ECO:0007669"/>
    <property type="project" value="UniProtKB-KW"/>
</dbReference>
<keyword evidence="6" id="KW-0119">Carbohydrate metabolism</keyword>
<dbReference type="SUPFAM" id="SSF142764">
    <property type="entry name" value="YgbK-like"/>
    <property type="match status" value="1"/>
</dbReference>
<dbReference type="Proteomes" id="UP001305521">
    <property type="component" value="Chromosome"/>
</dbReference>
<keyword evidence="5" id="KW-0067">ATP-binding</keyword>
<evidence type="ECO:0000259" key="7">
    <source>
        <dbReference type="Pfam" id="PF07005"/>
    </source>
</evidence>
<evidence type="ECO:0000256" key="2">
    <source>
        <dbReference type="ARBA" id="ARBA00022679"/>
    </source>
</evidence>
<dbReference type="RefSeq" id="WP_318647735.1">
    <property type="nucleotide sequence ID" value="NZ_CP137852.1"/>
</dbReference>
<evidence type="ECO:0000256" key="3">
    <source>
        <dbReference type="ARBA" id="ARBA00022741"/>
    </source>
</evidence>
<evidence type="ECO:0000256" key="5">
    <source>
        <dbReference type="ARBA" id="ARBA00022840"/>
    </source>
</evidence>
<dbReference type="InterPro" id="IPR037051">
    <property type="entry name" value="4-carb_acid_sugar_kinase_N_sf"/>
</dbReference>
<keyword evidence="4 9" id="KW-0418">Kinase</keyword>
<organism evidence="9 10">
    <name type="scientific">Sediminicoccus rosea</name>
    <dbReference type="NCBI Taxonomy" id="1225128"/>
    <lineage>
        <taxon>Bacteria</taxon>
        <taxon>Pseudomonadati</taxon>
        <taxon>Pseudomonadota</taxon>
        <taxon>Alphaproteobacteria</taxon>
        <taxon>Acetobacterales</taxon>
        <taxon>Roseomonadaceae</taxon>
        <taxon>Sediminicoccus</taxon>
    </lineage>
</organism>
<gene>
    <name evidence="9" type="ORF">R9Z33_16885</name>
</gene>
<dbReference type="Gene3D" id="3.40.50.10840">
    <property type="entry name" value="Putative sugar-binding, N-terminal domain"/>
    <property type="match status" value="1"/>
</dbReference>
<feature type="domain" description="Four-carbon acid sugar kinase N-terminal" evidence="7">
    <location>
        <begin position="8"/>
        <end position="126"/>
    </location>
</feature>
<evidence type="ECO:0000256" key="1">
    <source>
        <dbReference type="ARBA" id="ARBA00005715"/>
    </source>
</evidence>
<dbReference type="Gene3D" id="3.40.980.20">
    <property type="entry name" value="Four-carbon acid sugar kinase, nucleotide binding domain"/>
    <property type="match status" value="1"/>
</dbReference>
<dbReference type="Pfam" id="PF07005">
    <property type="entry name" value="SBD_N"/>
    <property type="match status" value="1"/>
</dbReference>
<dbReference type="Pfam" id="PF17042">
    <property type="entry name" value="NBD_C"/>
    <property type="match status" value="1"/>
</dbReference>
<dbReference type="InterPro" id="IPR031475">
    <property type="entry name" value="NBD_C"/>
</dbReference>
<dbReference type="EMBL" id="CP137852">
    <property type="protein sequence ID" value="WPB83778.1"/>
    <property type="molecule type" value="Genomic_DNA"/>
</dbReference>
<keyword evidence="2" id="KW-0808">Transferase</keyword>
<keyword evidence="3" id="KW-0547">Nucleotide-binding</keyword>
<dbReference type="InterPro" id="IPR010737">
    <property type="entry name" value="4-carb_acid_sugar_kinase_N"/>
</dbReference>
<dbReference type="InterPro" id="IPR042213">
    <property type="entry name" value="NBD_C_sf"/>
</dbReference>
<keyword evidence="10" id="KW-1185">Reference proteome</keyword>
<evidence type="ECO:0000256" key="4">
    <source>
        <dbReference type="ARBA" id="ARBA00022777"/>
    </source>
</evidence>
<evidence type="ECO:0000256" key="6">
    <source>
        <dbReference type="ARBA" id="ARBA00023277"/>
    </source>
</evidence>
<reference evidence="9 10" key="1">
    <citation type="submission" date="2023-11" db="EMBL/GenBank/DDBJ databases">
        <title>Arctic aerobic anoxygenic photoheterotroph Sediminicoccus rosea KRV36 adapts its photosynthesis to long days of polar summer.</title>
        <authorList>
            <person name="Tomasch J."/>
            <person name="Kopejtka K."/>
            <person name="Bily T."/>
            <person name="Gardiner A.T."/>
            <person name="Gardian Z."/>
            <person name="Shivaramu S."/>
            <person name="Koblizek M."/>
            <person name="Engelhardt F."/>
            <person name="Kaftan D."/>
        </authorList>
    </citation>
    <scope>NUCLEOTIDE SEQUENCE [LARGE SCALE GENOMIC DNA]</scope>
    <source>
        <strain evidence="9 10">R-30</strain>
    </source>
</reference>
<proteinExistence type="inferred from homology"/>
<name>A0ABZ0PDJ2_9PROT</name>
<accession>A0ABZ0PDJ2</accession>
<evidence type="ECO:0000259" key="8">
    <source>
        <dbReference type="Pfam" id="PF17042"/>
    </source>
</evidence>
<feature type="domain" description="Four-carbon acid sugar kinase nucleotide binding" evidence="8">
    <location>
        <begin position="268"/>
        <end position="352"/>
    </location>
</feature>
<protein>
    <submittedName>
        <fullName evidence="9">Four-carbon acid sugar kinase family protein</fullName>
    </submittedName>
</protein>
<comment type="similarity">
    <text evidence="1">Belongs to the four-carbon acid sugar kinase family.</text>
</comment>
<evidence type="ECO:0000313" key="9">
    <source>
        <dbReference type="EMBL" id="WPB83778.1"/>
    </source>
</evidence>
<sequence length="370" mass="37385">MNRPVLRLIADDLTGALDSAGELTGLCGPVPLRWALGGEGIGSLAIDTASREVSRDVALAAVRAAAPSMCGADIAFKKIDSLLRGHVAAELAACMEGSGWQHVVLAPAFPAQGRITRDGRVLVQHADGTLEPVARDLAALLAAEGLQLQRGDPAAALPPGLSVFDAAEDTDLARIAALGRAASGPVLWCGSGGLARALAGPAAAQATTALVPPVLGLFGSDQPVTTRQLAACGGWALAITAGDEVSASQVGQRLRSAGVAMVSVTLPRGLDRAEAARRIATTFAGLTHRLPPPGTLIVAGGETLRAVCAALGARGLDAVGIVQPGVPRSVLRGGAWDDVPVVSKSGAFGGDSLWRDLLVHSVLTSRSIPA</sequence>